<reference evidence="2" key="1">
    <citation type="submission" date="2019-03" db="EMBL/GenBank/DDBJ databases">
        <title>Single cell metagenomics reveals metabolic interactions within the superorganism composed of flagellate Streblomastix strix and complex community of Bacteroidetes bacteria on its surface.</title>
        <authorList>
            <person name="Treitli S.C."/>
            <person name="Kolisko M."/>
            <person name="Husnik F."/>
            <person name="Keeling P."/>
            <person name="Hampl V."/>
        </authorList>
    </citation>
    <scope>NUCLEOTIDE SEQUENCE</scope>
    <source>
        <strain evidence="2">STM</strain>
    </source>
</reference>
<organism evidence="2">
    <name type="scientific">termite gut metagenome</name>
    <dbReference type="NCBI Taxonomy" id="433724"/>
    <lineage>
        <taxon>unclassified sequences</taxon>
        <taxon>metagenomes</taxon>
        <taxon>organismal metagenomes</taxon>
    </lineage>
</organism>
<evidence type="ECO:0000256" key="1">
    <source>
        <dbReference type="SAM" id="Phobius"/>
    </source>
</evidence>
<feature type="non-terminal residue" evidence="2">
    <location>
        <position position="1"/>
    </location>
</feature>
<dbReference type="AlphaFoldDB" id="A0A5J4Q2S8"/>
<proteinExistence type="predicted"/>
<feature type="transmembrane region" description="Helical" evidence="1">
    <location>
        <begin position="13"/>
        <end position="33"/>
    </location>
</feature>
<keyword evidence="1" id="KW-1133">Transmembrane helix</keyword>
<comment type="caution">
    <text evidence="2">The sequence shown here is derived from an EMBL/GenBank/DDBJ whole genome shotgun (WGS) entry which is preliminary data.</text>
</comment>
<keyword evidence="1" id="KW-0812">Transmembrane</keyword>
<accession>A0A5J4Q2S8</accession>
<protein>
    <submittedName>
        <fullName evidence="2">Uncharacterized protein</fullName>
    </submittedName>
</protein>
<evidence type="ECO:0000313" key="2">
    <source>
        <dbReference type="EMBL" id="KAA6315977.1"/>
    </source>
</evidence>
<keyword evidence="1" id="KW-0472">Membrane</keyword>
<sequence length="37" mass="4373">AVIAYNRTNSWKIYALLQFLLTLSFFMFHGMGVNNYK</sequence>
<dbReference type="EMBL" id="SNRY01005049">
    <property type="protein sequence ID" value="KAA6315977.1"/>
    <property type="molecule type" value="Genomic_DNA"/>
</dbReference>
<gene>
    <name evidence="2" type="ORF">EZS27_033648</name>
</gene>
<name>A0A5J4Q2S8_9ZZZZ</name>